<dbReference type="Proteomes" id="UP000660262">
    <property type="component" value="Unassembled WGS sequence"/>
</dbReference>
<dbReference type="GO" id="GO:0003899">
    <property type="term" value="F:DNA-directed RNA polymerase activity"/>
    <property type="evidence" value="ECO:0007669"/>
    <property type="project" value="UniProtKB-EC"/>
</dbReference>
<dbReference type="InterPro" id="IPR007645">
    <property type="entry name" value="RNA_pol_Rpb2_3"/>
</dbReference>
<dbReference type="InterPro" id="IPR007641">
    <property type="entry name" value="RNA_pol_Rpb2_7"/>
</dbReference>
<dbReference type="EMBL" id="BNJQ01000004">
    <property type="protein sequence ID" value="GHP03060.1"/>
    <property type="molecule type" value="Genomic_DNA"/>
</dbReference>
<feature type="domain" description="DNA-directed RNA polymerase subunit 2 hybrid-binding" evidence="17">
    <location>
        <begin position="942"/>
        <end position="1344"/>
    </location>
</feature>
<feature type="domain" description="RNA polymerase Rpb2" evidence="19">
    <location>
        <begin position="242"/>
        <end position="446"/>
    </location>
</feature>
<evidence type="ECO:0000256" key="14">
    <source>
        <dbReference type="RuleBase" id="RU000434"/>
    </source>
</evidence>
<evidence type="ECO:0000256" key="5">
    <source>
        <dbReference type="ARBA" id="ARBA00022679"/>
    </source>
</evidence>
<dbReference type="InterPro" id="IPR037033">
    <property type="entry name" value="DNA-dir_RNAP_su2_hyb_sf"/>
</dbReference>
<dbReference type="CDD" id="cd00653">
    <property type="entry name" value="RNA_pol_B_RPB2"/>
    <property type="match status" value="1"/>
</dbReference>
<feature type="compositionally biased region" description="Low complexity" evidence="16">
    <location>
        <begin position="1066"/>
        <end position="1083"/>
    </location>
</feature>
<dbReference type="Pfam" id="PF04560">
    <property type="entry name" value="RNA_pol_Rpb2_7"/>
    <property type="match status" value="1"/>
</dbReference>
<dbReference type="InterPro" id="IPR014724">
    <property type="entry name" value="RNA_pol_RPB2_OB-fold"/>
</dbReference>
<dbReference type="InterPro" id="IPR007121">
    <property type="entry name" value="RNA_pol_bsu_CS"/>
</dbReference>
<feature type="region of interest" description="Disordered" evidence="16">
    <location>
        <begin position="1176"/>
        <end position="1205"/>
    </location>
</feature>
<evidence type="ECO:0000256" key="3">
    <source>
        <dbReference type="ARBA" id="ARBA00006835"/>
    </source>
</evidence>
<dbReference type="OrthoDB" id="10248617at2759"/>
<dbReference type="GO" id="GO:0008270">
    <property type="term" value="F:zinc ion binding"/>
    <property type="evidence" value="ECO:0007669"/>
    <property type="project" value="UniProtKB-KW"/>
</dbReference>
<keyword evidence="6 15" id="KW-0548">Nucleotidyltransferase</keyword>
<evidence type="ECO:0000256" key="13">
    <source>
        <dbReference type="ARBA" id="ARBA00048552"/>
    </source>
</evidence>
<protein>
    <recommendedName>
        <fullName evidence="15">DNA-directed RNA polymerase subunit beta</fullName>
        <ecNumber evidence="15">2.7.7.6</ecNumber>
    </recommendedName>
</protein>
<dbReference type="GO" id="GO:0006351">
    <property type="term" value="P:DNA-templated transcription"/>
    <property type="evidence" value="ECO:0007669"/>
    <property type="project" value="InterPro"/>
</dbReference>
<evidence type="ECO:0000256" key="16">
    <source>
        <dbReference type="SAM" id="MobiDB-lite"/>
    </source>
</evidence>
<feature type="domain" description="RNA polymerase beta subunit protrusion" evidence="20">
    <location>
        <begin position="23"/>
        <end position="162"/>
    </location>
</feature>
<dbReference type="EC" id="2.7.7.6" evidence="15"/>
<keyword evidence="5 15" id="KW-0808">Transferase</keyword>
<comment type="subunit">
    <text evidence="12">In plastids the minimal PEP RNA polymerase catalytic core is composed of four subunits: alpha, beta, beta', and beta''. When a (nuclear-encoded) sigma factor is associated with the core the holoenzyme is formed, which can initiate transcription.</text>
</comment>
<dbReference type="Gene3D" id="2.40.50.150">
    <property type="match status" value="1"/>
</dbReference>
<dbReference type="GO" id="GO:0000428">
    <property type="term" value="C:DNA-directed RNA polymerase complex"/>
    <property type="evidence" value="ECO:0007669"/>
    <property type="project" value="UniProtKB-KW"/>
</dbReference>
<dbReference type="FunFam" id="3.90.1800.10:FF:000004">
    <property type="entry name" value="DNA-directed RNA polymerase subunit beta"/>
    <property type="match status" value="1"/>
</dbReference>
<dbReference type="Pfam" id="PF04561">
    <property type="entry name" value="RNA_pol_Rpb2_2"/>
    <property type="match status" value="1"/>
</dbReference>
<dbReference type="Pfam" id="PF00562">
    <property type="entry name" value="RNA_pol_Rpb2_6"/>
    <property type="match status" value="1"/>
</dbReference>
<name>A0A830HAY2_9CHLO</name>
<comment type="similarity">
    <text evidence="3 14">Belongs to the RNA polymerase beta chain family.</text>
</comment>
<sequence length="1483" mass="161269">MSAPPCPPPPPPAGPNADLAFIVDAHVASFDYFVLRGMQAALSAIAPVEVTLAQTQFKRTRHSFSLCKPVLEAPRDLGRADRARKISRDAEPCLPSDCRQSSTTYRGNLMATLVHVVTEEVADGEGAPWQEASTSSKTIKAKLGMMPVMVQSAACHLRGVPQRLSGKELLRSTSQPNGSNKKLRDLPACGEENNEMGGYFILNGIERIVRLLILNRRHYAMALRRSAYRKRGPSYTDMATMIRCVRPDQSGVTVRLHYLSDGRAMFGFSIRRREYFVPLGVMLKALLACDYGDARLNVGVSDRELFDSLVGSCFAESAGDAAFVAERAEAALRDCADRGLRAPLDCLRYLGRHFLPVLATDDNNEIANVDRNEELAMHRAQPATLHEQASLEQTAGLALLKKYVFVHLNRGEDKFQLLVHMAQKLFALASGTCKEDNADALCHHEVLMPGHLLTIFYKERCAEWLGAWKRHVESQLKPKQQSTAAGGQSREKRVTQNKLDLNDESSIRRAMGYMKDIGRAFDYFLATGNLVSTSGLDLPQATGYTVVADKLNYLRFMSHFRSVHRGAYFAELRTTTVRKLLPESWGFLCPVHTPDGSPCGLLLHLTRACYLVCDGGKPSALQRMQFQQNGKTRSAMQLGSDAGGDDDEMAGPFGPNLADNAKENIWGNLMRVLYECGMSPIESSQRGTLSMMASAAQHLRVVVDGRVVGTIPAGEVAMRCEATLRALKAAAYAFEVFQELWAPKVSADGASDDEGMDDAEAERERRQQEYTAQISDFVSSSKKYRRGAQSIHANRFQAALAALPSWAVTDQGGSLGMRHTHIVPSHMEVVHLGVQRGDPYPTLTLFTEDARFVRPVLQVPASYASSGSCPPPEHLPVELVGSLESTHLTIACPHATGASDAGGVDVNRAVAGNACAAKVQRWLPERGSTHREIDAMSPLSFIASLTPWSDRNQSPRNMYQCQMAKQTMGYPCDTLRYRNDTKMYKIHYPQTPVCRNESPYKQMSVDEYPLGFNAVVAVISYTGFDMEDAMILNKGSVDRGLAHGTLHKSEVVDLGLVKDTMRSRRGTSTFGTGTHTTAASSRALDLQAAKQKRERRGRAVDASDGLPSPGTMLHGGESLYCEEYRATGAAPTAHAVKGADPCVIDSVALIGSEQDGAFGPRRASIRMRYDRNPVIGDKFSSRHGQKGTLSKQWPEEDMPFSESTGMRPDLIINPHAFPSRMTIGMLIESMAGKAGAMDGKFYDSTPFAACDVADGIRQSDEEGEDALSYRDPADIAADKLASLGFARGGKETFISGHNGAVLEADIFVGIVYYQRLRHMVSDKYQVRSVGAVNPLTRQPIKGRKVGGGIRFGEMERDALLSHGCAYLLHDRLHTSSDYHVAEVCSLCGGLLGTHAVRPTSVAGAAAAGAALGGAASVASLVVASADAAAGQRALTCRTCSTGRGVVRVAMPYVFRYLAAELAAMNIKLTLVVGGNGDGDDDDE</sequence>
<keyword evidence="23" id="KW-1185">Reference proteome</keyword>
<evidence type="ECO:0000256" key="15">
    <source>
        <dbReference type="RuleBase" id="RU363031"/>
    </source>
</evidence>
<dbReference type="GO" id="GO:0005634">
    <property type="term" value="C:nucleus"/>
    <property type="evidence" value="ECO:0007669"/>
    <property type="project" value="UniProtKB-SubCell"/>
</dbReference>
<proteinExistence type="inferred from homology"/>
<evidence type="ECO:0000256" key="11">
    <source>
        <dbReference type="ARBA" id="ARBA00023242"/>
    </source>
</evidence>
<evidence type="ECO:0000256" key="8">
    <source>
        <dbReference type="ARBA" id="ARBA00022771"/>
    </source>
</evidence>
<comment type="subcellular location">
    <subcellularLocation>
        <location evidence="2">Nucleus</location>
    </subcellularLocation>
</comment>
<evidence type="ECO:0000256" key="9">
    <source>
        <dbReference type="ARBA" id="ARBA00022833"/>
    </source>
</evidence>
<feature type="region of interest" description="Disordered" evidence="16">
    <location>
        <begin position="478"/>
        <end position="499"/>
    </location>
</feature>
<dbReference type="InterPro" id="IPR007644">
    <property type="entry name" value="RNA_pol_bsu_protrusion"/>
</dbReference>
<feature type="compositionally biased region" description="Acidic residues" evidence="16">
    <location>
        <begin position="750"/>
        <end position="761"/>
    </location>
</feature>
<dbReference type="Pfam" id="PF04563">
    <property type="entry name" value="RNA_pol_Rpb2_1"/>
    <property type="match status" value="2"/>
</dbReference>
<comment type="caution">
    <text evidence="22">The sequence shown here is derived from an EMBL/GenBank/DDBJ whole genome shotgun (WGS) entry which is preliminary data.</text>
</comment>
<dbReference type="PANTHER" id="PTHR20856">
    <property type="entry name" value="DNA-DIRECTED RNA POLYMERASE I SUBUNIT 2"/>
    <property type="match status" value="1"/>
</dbReference>
<dbReference type="GO" id="GO:0032549">
    <property type="term" value="F:ribonucleoside binding"/>
    <property type="evidence" value="ECO:0007669"/>
    <property type="project" value="InterPro"/>
</dbReference>
<feature type="region of interest" description="Disordered" evidence="16">
    <location>
        <begin position="1065"/>
        <end position="1112"/>
    </location>
</feature>
<dbReference type="InterPro" id="IPR015712">
    <property type="entry name" value="DNA-dir_RNA_pol_su2"/>
</dbReference>
<evidence type="ECO:0000259" key="19">
    <source>
        <dbReference type="Pfam" id="PF04561"/>
    </source>
</evidence>
<evidence type="ECO:0000313" key="23">
    <source>
        <dbReference type="Proteomes" id="UP000660262"/>
    </source>
</evidence>
<feature type="domain" description="RNA polymerase Rpb2" evidence="21">
    <location>
        <begin position="546"/>
        <end position="610"/>
    </location>
</feature>
<dbReference type="Gene3D" id="3.90.1100.10">
    <property type="match status" value="2"/>
</dbReference>
<keyword evidence="9" id="KW-0862">Zinc</keyword>
<dbReference type="Gene3D" id="3.90.1800.10">
    <property type="entry name" value="RNA polymerase alpha subunit dimerisation domain"/>
    <property type="match status" value="1"/>
</dbReference>
<evidence type="ECO:0000259" key="20">
    <source>
        <dbReference type="Pfam" id="PF04563"/>
    </source>
</evidence>
<dbReference type="Pfam" id="PF04565">
    <property type="entry name" value="RNA_pol_Rpb2_3"/>
    <property type="match status" value="1"/>
</dbReference>
<evidence type="ECO:0000259" key="17">
    <source>
        <dbReference type="Pfam" id="PF00562"/>
    </source>
</evidence>
<dbReference type="InterPro" id="IPR037034">
    <property type="entry name" value="RNA_pol_Rpb2_2_sf"/>
</dbReference>
<evidence type="ECO:0000256" key="10">
    <source>
        <dbReference type="ARBA" id="ARBA00023163"/>
    </source>
</evidence>
<organism evidence="22 23">
    <name type="scientific">Pycnococcus provasolii</name>
    <dbReference type="NCBI Taxonomy" id="41880"/>
    <lineage>
        <taxon>Eukaryota</taxon>
        <taxon>Viridiplantae</taxon>
        <taxon>Chlorophyta</taxon>
        <taxon>Pseudoscourfieldiophyceae</taxon>
        <taxon>Pseudoscourfieldiales</taxon>
        <taxon>Pycnococcaceae</taxon>
        <taxon>Pycnococcus</taxon>
    </lineage>
</organism>
<keyword evidence="4 15" id="KW-0240">DNA-directed RNA polymerase</keyword>
<dbReference type="PROSITE" id="PS01166">
    <property type="entry name" value="RNA_POL_BETA"/>
    <property type="match status" value="1"/>
</dbReference>
<evidence type="ECO:0000313" key="22">
    <source>
        <dbReference type="EMBL" id="GHP03060.1"/>
    </source>
</evidence>
<dbReference type="Gene3D" id="3.90.1070.20">
    <property type="match status" value="1"/>
</dbReference>
<evidence type="ECO:0000259" key="21">
    <source>
        <dbReference type="Pfam" id="PF04565"/>
    </source>
</evidence>
<keyword evidence="8" id="KW-0863">Zinc-finger</keyword>
<comment type="catalytic activity">
    <reaction evidence="13 15">
        <text>RNA(n) + a ribonucleoside 5'-triphosphate = RNA(n+1) + diphosphate</text>
        <dbReference type="Rhea" id="RHEA:21248"/>
        <dbReference type="Rhea" id="RHEA-COMP:14527"/>
        <dbReference type="Rhea" id="RHEA-COMP:17342"/>
        <dbReference type="ChEBI" id="CHEBI:33019"/>
        <dbReference type="ChEBI" id="CHEBI:61557"/>
        <dbReference type="ChEBI" id="CHEBI:140395"/>
        <dbReference type="EC" id="2.7.7.6"/>
    </reaction>
</comment>
<reference evidence="22" key="1">
    <citation type="submission" date="2020-10" db="EMBL/GenBank/DDBJ databases">
        <title>Unveiling of a novel bifunctional photoreceptor, Dualchrome1, isolated from a cosmopolitan green alga.</title>
        <authorList>
            <person name="Suzuki S."/>
            <person name="Kawachi M."/>
        </authorList>
    </citation>
    <scope>NUCLEOTIDE SEQUENCE</scope>
    <source>
        <strain evidence="22">NIES 2893</strain>
    </source>
</reference>
<evidence type="ECO:0000256" key="2">
    <source>
        <dbReference type="ARBA" id="ARBA00004123"/>
    </source>
</evidence>
<feature type="domain" description="RNA polymerase beta subunit protrusion" evidence="20">
    <location>
        <begin position="179"/>
        <end position="481"/>
    </location>
</feature>
<dbReference type="Gene3D" id="2.40.270.10">
    <property type="entry name" value="DNA-directed RNA polymerase, subunit 2, domain 6"/>
    <property type="match status" value="1"/>
</dbReference>
<feature type="region of interest" description="Disordered" evidence="16">
    <location>
        <begin position="747"/>
        <end position="772"/>
    </location>
</feature>
<evidence type="ECO:0000256" key="12">
    <source>
        <dbReference type="ARBA" id="ARBA00026088"/>
    </source>
</evidence>
<dbReference type="InterPro" id="IPR007120">
    <property type="entry name" value="DNA-dir_RNAP_su2_dom"/>
</dbReference>
<evidence type="ECO:0000256" key="6">
    <source>
        <dbReference type="ARBA" id="ARBA00022695"/>
    </source>
</evidence>
<accession>A0A830HAY2</accession>
<evidence type="ECO:0000256" key="7">
    <source>
        <dbReference type="ARBA" id="ARBA00022723"/>
    </source>
</evidence>
<evidence type="ECO:0000259" key="18">
    <source>
        <dbReference type="Pfam" id="PF04560"/>
    </source>
</evidence>
<keyword evidence="10 15" id="KW-0804">Transcription</keyword>
<evidence type="ECO:0000256" key="4">
    <source>
        <dbReference type="ARBA" id="ARBA00022478"/>
    </source>
</evidence>
<dbReference type="InterPro" id="IPR007642">
    <property type="entry name" value="RNA_pol_Rpb2_2"/>
</dbReference>
<dbReference type="SUPFAM" id="SSF64484">
    <property type="entry name" value="beta and beta-prime subunits of DNA dependent RNA-polymerase"/>
    <property type="match status" value="1"/>
</dbReference>
<dbReference type="GO" id="GO:0003677">
    <property type="term" value="F:DNA binding"/>
    <property type="evidence" value="ECO:0007669"/>
    <property type="project" value="InterPro"/>
</dbReference>
<keyword evidence="7" id="KW-0479">Metal-binding</keyword>
<comment type="function">
    <text evidence="1 15">DNA-dependent RNA polymerase catalyzes the transcription of DNA into RNA using the four ribonucleoside triphosphates as substrates.</text>
</comment>
<evidence type="ECO:0000256" key="1">
    <source>
        <dbReference type="ARBA" id="ARBA00004026"/>
    </source>
</evidence>
<gene>
    <name evidence="22" type="ORF">PPROV_000181300</name>
</gene>
<keyword evidence="11" id="KW-0539">Nucleus</keyword>
<dbReference type="Gene3D" id="3.90.1110.10">
    <property type="entry name" value="RNA polymerase Rpb2, domain 2"/>
    <property type="match status" value="1"/>
</dbReference>
<feature type="domain" description="RNA polymerase Rpb2" evidence="18">
    <location>
        <begin position="1347"/>
        <end position="1471"/>
    </location>
</feature>